<dbReference type="InterPro" id="IPR003675">
    <property type="entry name" value="Rce1/LyrA-like_dom"/>
</dbReference>
<feature type="transmembrane region" description="Helical" evidence="1">
    <location>
        <begin position="141"/>
        <end position="161"/>
    </location>
</feature>
<reference evidence="3" key="2">
    <citation type="submission" date="2021-04" db="EMBL/GenBank/DDBJ databases">
        <authorList>
            <person name="Dong X."/>
        </authorList>
    </citation>
    <scope>NUCLEOTIDE SEQUENCE</scope>
    <source>
        <strain evidence="3">LLY</strain>
    </source>
</reference>
<dbReference type="Pfam" id="PF02517">
    <property type="entry name" value="Rce1-like"/>
    <property type="match status" value="1"/>
</dbReference>
<keyword evidence="4" id="KW-1185">Reference proteome</keyword>
<keyword evidence="1" id="KW-0472">Membrane</keyword>
<dbReference type="GO" id="GO:0008237">
    <property type="term" value="F:metallopeptidase activity"/>
    <property type="evidence" value="ECO:0007669"/>
    <property type="project" value="UniProtKB-KW"/>
</dbReference>
<evidence type="ECO:0000259" key="2">
    <source>
        <dbReference type="Pfam" id="PF02517"/>
    </source>
</evidence>
<feature type="transmembrane region" description="Helical" evidence="1">
    <location>
        <begin position="103"/>
        <end position="121"/>
    </location>
</feature>
<sequence length="275" mass="31051">MESDGEFVTIGEEGILQKISGTSGLNMELLTIAIPSMVIILAELSLFLGHTKFSTWVHIILLLVLTLSTIVINDVDKQYLLRAFILISMLRILNLSMPVFFDMTLYTYVFVYAPLLIPAYVMVKGQELDMEYLGMSTAIKYYYLPVALLVSLIIALGEFMIIEPGYLIPDLSFFNLLKLSLVMVMFVGFIEELIFRAILQTKLEEILGDYRGLLLASILFGVMHSGYGTPYEMLFTAFAGMMLGYIYQRCRNLFLVSVTHGFINVILFGILPHLT</sequence>
<dbReference type="RefSeq" id="WP_250869358.1">
    <property type="nucleotide sequence ID" value="NZ_JAGSOI010000097.1"/>
</dbReference>
<dbReference type="GO" id="GO:0004175">
    <property type="term" value="F:endopeptidase activity"/>
    <property type="evidence" value="ECO:0007669"/>
    <property type="project" value="UniProtKB-ARBA"/>
</dbReference>
<reference evidence="3" key="1">
    <citation type="journal article" date="2021" name="mSystems">
        <title>Bacteria and Archaea Synergistically Convert Glycine Betaine to Biogenic Methane in the Formosa Cold Seep of the South China Sea.</title>
        <authorList>
            <person name="Li L."/>
            <person name="Zhang W."/>
            <person name="Zhang S."/>
            <person name="Song L."/>
            <person name="Sun Q."/>
            <person name="Zhang H."/>
            <person name="Xiang H."/>
            <person name="Dong X."/>
        </authorList>
    </citation>
    <scope>NUCLEOTIDE SEQUENCE</scope>
    <source>
        <strain evidence="3">LLY</strain>
    </source>
</reference>
<organism evidence="3 4">
    <name type="scientific">Methanococcoides seepicolus</name>
    <dbReference type="NCBI Taxonomy" id="2828780"/>
    <lineage>
        <taxon>Archaea</taxon>
        <taxon>Methanobacteriati</taxon>
        <taxon>Methanobacteriota</taxon>
        <taxon>Stenosarchaea group</taxon>
        <taxon>Methanomicrobia</taxon>
        <taxon>Methanosarcinales</taxon>
        <taxon>Methanosarcinaceae</taxon>
        <taxon>Methanococcoides</taxon>
    </lineage>
</organism>
<feature type="transmembrane region" description="Helical" evidence="1">
    <location>
        <begin position="29"/>
        <end position="49"/>
    </location>
</feature>
<name>A0A9E5DE10_9EURY</name>
<dbReference type="EMBL" id="JAGSOI010000097">
    <property type="protein sequence ID" value="MCM1987954.1"/>
    <property type="molecule type" value="Genomic_DNA"/>
</dbReference>
<keyword evidence="1" id="KW-1133">Transmembrane helix</keyword>
<dbReference type="AlphaFoldDB" id="A0A9E5DE10"/>
<evidence type="ECO:0000313" key="3">
    <source>
        <dbReference type="EMBL" id="MCM1987954.1"/>
    </source>
</evidence>
<feature type="transmembrane region" description="Helical" evidence="1">
    <location>
        <begin position="254"/>
        <end position="274"/>
    </location>
</feature>
<proteinExistence type="predicted"/>
<keyword evidence="3" id="KW-0645">Protease</keyword>
<evidence type="ECO:0000256" key="1">
    <source>
        <dbReference type="SAM" id="Phobius"/>
    </source>
</evidence>
<feature type="domain" description="CAAX prenyl protease 2/Lysostaphin resistance protein A-like" evidence="2">
    <location>
        <begin position="176"/>
        <end position="266"/>
    </location>
</feature>
<accession>A0A9E5DE10</accession>
<keyword evidence="1" id="KW-0812">Transmembrane</keyword>
<keyword evidence="3" id="KW-0482">Metalloprotease</keyword>
<keyword evidence="3" id="KW-0378">Hydrolase</keyword>
<dbReference type="GO" id="GO:0080120">
    <property type="term" value="P:CAAX-box protein maturation"/>
    <property type="evidence" value="ECO:0007669"/>
    <property type="project" value="UniProtKB-ARBA"/>
</dbReference>
<feature type="transmembrane region" description="Helical" evidence="1">
    <location>
        <begin position="55"/>
        <end position="72"/>
    </location>
</feature>
<gene>
    <name evidence="3" type="ORF">KDK67_13405</name>
</gene>
<dbReference type="Proteomes" id="UP001056766">
    <property type="component" value="Unassembled WGS sequence"/>
</dbReference>
<feature type="transmembrane region" description="Helical" evidence="1">
    <location>
        <begin position="206"/>
        <end position="223"/>
    </location>
</feature>
<evidence type="ECO:0000313" key="4">
    <source>
        <dbReference type="Proteomes" id="UP001056766"/>
    </source>
</evidence>
<feature type="transmembrane region" description="Helical" evidence="1">
    <location>
        <begin position="173"/>
        <end position="194"/>
    </location>
</feature>
<protein>
    <submittedName>
        <fullName evidence="3">CPBP family intramembrane metalloprotease</fullName>
    </submittedName>
</protein>
<comment type="caution">
    <text evidence="3">The sequence shown here is derived from an EMBL/GenBank/DDBJ whole genome shotgun (WGS) entry which is preliminary data.</text>
</comment>
<feature type="transmembrane region" description="Helical" evidence="1">
    <location>
        <begin position="229"/>
        <end position="247"/>
    </location>
</feature>